<dbReference type="RefSeq" id="WP_098462165.1">
    <property type="nucleotide sequence ID" value="NZ_PDJJ01000001.1"/>
</dbReference>
<dbReference type="PANTHER" id="PTHR12110">
    <property type="entry name" value="HYDROXYPYRUVATE ISOMERASE"/>
    <property type="match status" value="1"/>
</dbReference>
<dbReference type="InterPro" id="IPR006311">
    <property type="entry name" value="TAT_signal"/>
</dbReference>
<keyword evidence="1" id="KW-0119">Carbohydrate metabolism</keyword>
<name>A0A2A9ETM0_9MICO</name>
<dbReference type="AlphaFoldDB" id="A0A2A9ETM0"/>
<evidence type="ECO:0000313" key="5">
    <source>
        <dbReference type="Proteomes" id="UP000224130"/>
    </source>
</evidence>
<feature type="chain" id="PRO_5038925790" evidence="2">
    <location>
        <begin position="27"/>
        <end position="315"/>
    </location>
</feature>
<evidence type="ECO:0000256" key="2">
    <source>
        <dbReference type="SAM" id="SignalP"/>
    </source>
</evidence>
<evidence type="ECO:0000259" key="3">
    <source>
        <dbReference type="Pfam" id="PF01261"/>
    </source>
</evidence>
<comment type="caution">
    <text evidence="4">The sequence shown here is derived from an EMBL/GenBank/DDBJ whole genome shotgun (WGS) entry which is preliminary data.</text>
</comment>
<dbReference type="GO" id="GO:0016853">
    <property type="term" value="F:isomerase activity"/>
    <property type="evidence" value="ECO:0007669"/>
    <property type="project" value="UniProtKB-KW"/>
</dbReference>
<dbReference type="OrthoDB" id="5182842at2"/>
<gene>
    <name evidence="4" type="ORF">ATJ88_0254</name>
</gene>
<organism evidence="4 5">
    <name type="scientific">Isoptericola jiangsuensis</name>
    <dbReference type="NCBI Taxonomy" id="548579"/>
    <lineage>
        <taxon>Bacteria</taxon>
        <taxon>Bacillati</taxon>
        <taxon>Actinomycetota</taxon>
        <taxon>Actinomycetes</taxon>
        <taxon>Micrococcales</taxon>
        <taxon>Promicromonosporaceae</taxon>
        <taxon>Isoptericola</taxon>
    </lineage>
</organism>
<reference evidence="4 5" key="1">
    <citation type="submission" date="2017-10" db="EMBL/GenBank/DDBJ databases">
        <title>Sequencing the genomes of 1000 actinobacteria strains.</title>
        <authorList>
            <person name="Klenk H.-P."/>
        </authorList>
    </citation>
    <scope>NUCLEOTIDE SEQUENCE [LARGE SCALE GENOMIC DNA]</scope>
    <source>
        <strain evidence="4 5">DSM 21863</strain>
    </source>
</reference>
<evidence type="ECO:0000313" key="4">
    <source>
        <dbReference type="EMBL" id="PFG41612.1"/>
    </source>
</evidence>
<dbReference type="EMBL" id="PDJJ01000001">
    <property type="protein sequence ID" value="PFG41612.1"/>
    <property type="molecule type" value="Genomic_DNA"/>
</dbReference>
<dbReference type="PROSITE" id="PS51318">
    <property type="entry name" value="TAT"/>
    <property type="match status" value="1"/>
</dbReference>
<feature type="signal peptide" evidence="2">
    <location>
        <begin position="1"/>
        <end position="26"/>
    </location>
</feature>
<dbReference type="SUPFAM" id="SSF51658">
    <property type="entry name" value="Xylose isomerase-like"/>
    <property type="match status" value="1"/>
</dbReference>
<accession>A0A2A9ETM0</accession>
<keyword evidence="2" id="KW-0732">Signal</keyword>
<dbReference type="Proteomes" id="UP000224130">
    <property type="component" value="Unassembled WGS sequence"/>
</dbReference>
<dbReference type="Pfam" id="PF01261">
    <property type="entry name" value="AP_endonuc_2"/>
    <property type="match status" value="1"/>
</dbReference>
<keyword evidence="5" id="KW-1185">Reference proteome</keyword>
<evidence type="ECO:0000256" key="1">
    <source>
        <dbReference type="ARBA" id="ARBA00023277"/>
    </source>
</evidence>
<dbReference type="InterPro" id="IPR050312">
    <property type="entry name" value="IolE/XylAMocC-like"/>
</dbReference>
<dbReference type="InterPro" id="IPR013022">
    <property type="entry name" value="Xyl_isomerase-like_TIM-brl"/>
</dbReference>
<feature type="domain" description="Xylose isomerase-like TIM barrel" evidence="3">
    <location>
        <begin position="77"/>
        <end position="293"/>
    </location>
</feature>
<dbReference type="InterPro" id="IPR036237">
    <property type="entry name" value="Xyl_isomerase-like_sf"/>
</dbReference>
<proteinExistence type="predicted"/>
<sequence>MKITTKTRRILATSALGAVLAAGAFAAGPASAVPEHPHADDYPGQGQGRTLPANKVGIQLFSYLGWQSQIGIDGVLDELEDVGLRNVEPFGNPGSFGSYGSYTAGEFRGELRDRGIKAPSSHGSVDEATFDTTLQNAKDLGQKFVGSGGFAAPGIQGGYDNVVATAETMNRLGERSVKNGTGKFFGHNHAGEFQTMYTDPETGELKSAWHILEEHTDPRYVAFEVDVYWATAAGVDVVDLLNTYGDRIDLLHIKDGHAPFTRATLTDVGEGDIDWAPILRAAHGKVDFYILERDGAPSDVEFAQDSFEYLTNLRY</sequence>
<dbReference type="PANTHER" id="PTHR12110:SF41">
    <property type="entry name" value="INOSOSE DEHYDRATASE"/>
    <property type="match status" value="1"/>
</dbReference>
<keyword evidence="4" id="KW-0413">Isomerase</keyword>
<protein>
    <submittedName>
        <fullName evidence="4">Sugar phosphate isomerase/epimerase</fullName>
    </submittedName>
</protein>
<dbReference type="Gene3D" id="3.20.20.150">
    <property type="entry name" value="Divalent-metal-dependent TIM barrel enzymes"/>
    <property type="match status" value="1"/>
</dbReference>